<dbReference type="EMBL" id="BART01037024">
    <property type="protein sequence ID" value="GAH05431.1"/>
    <property type="molecule type" value="Genomic_DNA"/>
</dbReference>
<evidence type="ECO:0000313" key="1">
    <source>
        <dbReference type="EMBL" id="GAH05431.1"/>
    </source>
</evidence>
<reference evidence="1" key="1">
    <citation type="journal article" date="2014" name="Front. Microbiol.">
        <title>High frequency of phylogenetically diverse reductive dehalogenase-homologous genes in deep subseafloor sedimentary metagenomes.</title>
        <authorList>
            <person name="Kawai M."/>
            <person name="Futagami T."/>
            <person name="Toyoda A."/>
            <person name="Takaki Y."/>
            <person name="Nishi S."/>
            <person name="Hori S."/>
            <person name="Arai W."/>
            <person name="Tsubouchi T."/>
            <person name="Morono Y."/>
            <person name="Uchiyama I."/>
            <person name="Ito T."/>
            <person name="Fujiyama A."/>
            <person name="Inagaki F."/>
            <person name="Takami H."/>
        </authorList>
    </citation>
    <scope>NUCLEOTIDE SEQUENCE</scope>
    <source>
        <strain evidence="1">Expedition CK06-06</strain>
    </source>
</reference>
<accession>X1CB70</accession>
<protein>
    <submittedName>
        <fullName evidence="1">Uncharacterized protein</fullName>
    </submittedName>
</protein>
<organism evidence="1">
    <name type="scientific">marine sediment metagenome</name>
    <dbReference type="NCBI Taxonomy" id="412755"/>
    <lineage>
        <taxon>unclassified sequences</taxon>
        <taxon>metagenomes</taxon>
        <taxon>ecological metagenomes</taxon>
    </lineage>
</organism>
<gene>
    <name evidence="1" type="ORF">S01H4_62154</name>
</gene>
<sequence>MFPKEKSFTGETVNTFISNKEEDRTNSFASRFYKIKSYDKSKPIWKFIYKFIEDNSEELLLLKDKYDTDN</sequence>
<dbReference type="AlphaFoldDB" id="X1CB70"/>
<feature type="non-terminal residue" evidence="1">
    <location>
        <position position="70"/>
    </location>
</feature>
<proteinExistence type="predicted"/>
<name>X1CB70_9ZZZZ</name>
<comment type="caution">
    <text evidence="1">The sequence shown here is derived from an EMBL/GenBank/DDBJ whole genome shotgun (WGS) entry which is preliminary data.</text>
</comment>